<evidence type="ECO:0000313" key="2">
    <source>
        <dbReference type="Proteomes" id="UP000501690"/>
    </source>
</evidence>
<proteinExistence type="predicted"/>
<protein>
    <submittedName>
        <fullName evidence="1">Uncharacterized protein</fullName>
    </submittedName>
</protein>
<keyword evidence="2" id="KW-1185">Reference proteome</keyword>
<organism evidence="1 2">
    <name type="scientific">Vigna unguiculata</name>
    <name type="common">Cowpea</name>
    <dbReference type="NCBI Taxonomy" id="3917"/>
    <lineage>
        <taxon>Eukaryota</taxon>
        <taxon>Viridiplantae</taxon>
        <taxon>Streptophyta</taxon>
        <taxon>Embryophyta</taxon>
        <taxon>Tracheophyta</taxon>
        <taxon>Spermatophyta</taxon>
        <taxon>Magnoliopsida</taxon>
        <taxon>eudicotyledons</taxon>
        <taxon>Gunneridae</taxon>
        <taxon>Pentapetalae</taxon>
        <taxon>rosids</taxon>
        <taxon>fabids</taxon>
        <taxon>Fabales</taxon>
        <taxon>Fabaceae</taxon>
        <taxon>Papilionoideae</taxon>
        <taxon>50 kb inversion clade</taxon>
        <taxon>NPAAA clade</taxon>
        <taxon>indigoferoid/millettioid clade</taxon>
        <taxon>Phaseoleae</taxon>
        <taxon>Vigna</taxon>
    </lineage>
</organism>
<name>A0A4D6NEP5_VIGUN</name>
<dbReference type="AlphaFoldDB" id="A0A4D6NEP5"/>
<accession>A0A4D6NEP5</accession>
<reference evidence="1 2" key="1">
    <citation type="submission" date="2019-04" db="EMBL/GenBank/DDBJ databases">
        <title>An improved genome assembly and genetic linkage map for asparagus bean, Vigna unguiculata ssp. sesquipedialis.</title>
        <authorList>
            <person name="Xia Q."/>
            <person name="Zhang R."/>
            <person name="Dong Y."/>
        </authorList>
    </citation>
    <scope>NUCLEOTIDE SEQUENCE [LARGE SCALE GENOMIC DNA]</scope>
    <source>
        <tissue evidence="1">Leaf</tissue>
    </source>
</reference>
<evidence type="ECO:0000313" key="1">
    <source>
        <dbReference type="EMBL" id="QCE12280.1"/>
    </source>
</evidence>
<sequence length="190" mass="21341">MSIRRNKMKAVSVLMKQLTTARRKFHERGRDESFDKKLEKLSAGETNRDSNHVAVRASRSGEGNCTTSVLGAMVLLSFGSVCFIYPQSKFLLHVCNSDEYCHSCPSELVSPKREYLKLVLILFELLAQATNSGFERGIVSLKREWPAQARVARPNKPSRKPVVLSTRILVQARDFSFGRVVISPKRASLA</sequence>
<dbReference type="EMBL" id="CP039354">
    <property type="protein sequence ID" value="QCE12280.1"/>
    <property type="molecule type" value="Genomic_DNA"/>
</dbReference>
<dbReference type="Proteomes" id="UP000501690">
    <property type="component" value="Linkage Group LG10"/>
</dbReference>
<gene>
    <name evidence="1" type="ORF">DEO72_LG10g3522</name>
</gene>